<keyword evidence="5 11" id="KW-0812">Transmembrane</keyword>
<evidence type="ECO:0000256" key="4">
    <source>
        <dbReference type="ARBA" id="ARBA00022496"/>
    </source>
</evidence>
<keyword evidence="3 11" id="KW-1134">Transmembrane beta strand</keyword>
<dbReference type="PANTHER" id="PTHR32552">
    <property type="entry name" value="FERRICHROME IRON RECEPTOR-RELATED"/>
    <property type="match status" value="1"/>
</dbReference>
<dbReference type="GO" id="GO:0006826">
    <property type="term" value="P:iron ion transport"/>
    <property type="evidence" value="ECO:0007669"/>
    <property type="project" value="UniProtKB-KW"/>
</dbReference>
<dbReference type="PROSITE" id="PS52016">
    <property type="entry name" value="TONB_DEPENDENT_REC_3"/>
    <property type="match status" value="1"/>
</dbReference>
<dbReference type="Pfam" id="PF00593">
    <property type="entry name" value="TonB_dep_Rec_b-barrel"/>
    <property type="match status" value="1"/>
</dbReference>
<dbReference type="InterPro" id="IPR012910">
    <property type="entry name" value="Plug_dom"/>
</dbReference>
<keyword evidence="17" id="KW-1185">Reference proteome</keyword>
<dbReference type="InterPro" id="IPR039426">
    <property type="entry name" value="TonB-dep_rcpt-like"/>
</dbReference>
<keyword evidence="7" id="KW-0406">Ion transport</keyword>
<evidence type="ECO:0000259" key="15">
    <source>
        <dbReference type="Pfam" id="PF07715"/>
    </source>
</evidence>
<evidence type="ECO:0000256" key="10">
    <source>
        <dbReference type="ARBA" id="ARBA00023237"/>
    </source>
</evidence>
<evidence type="ECO:0000256" key="13">
    <source>
        <dbReference type="SAM" id="Phobius"/>
    </source>
</evidence>
<evidence type="ECO:0000256" key="6">
    <source>
        <dbReference type="ARBA" id="ARBA00023004"/>
    </source>
</evidence>
<gene>
    <name evidence="16" type="ORF">EUU23_02380</name>
</gene>
<sequence length="942" mass="103388">MRNLIYQSRKFGQLRGGDSGFSLPLEIYNPCIGEGWLRGRKLKTYLKISTAAFVLASLGAGVGAAPAFAQQTAEEDDRGIADIVVTATRREESANRVPLAITALGGDTLGDLNITKFDKLIEYLPNVRSASRGPGASSIFIRGLSTDSPGLQIAGTAGAQPTVALYVNDAPASLVGRNLDLYAVDLQRVEVLAGPQGTLFGASAMGGAVRYITNKPDTSEFHAGFNASYAFTKSGEESVAGDAFINIPIIKDKLAIRAVFYTDRQGGYIDNVAGTFQMPFNGNVGIAGKLPTGNPLLVMRAIQSCQATATTVVPNCNGSQYTPPTRQSINNDAFIEKDYNDATYRGGRIALTWNISDDWSIDLMHVRQELDTDGVFDFEPDVGDLKVTKFNDNSLRDRVNLSTWAVNGRLGELDLIYTGSFMKHRATQIADYAGYSNIGLYLPYYECDRGVYYTAAYNGNIGNTCYAPNKSYQVRNRTKRLTQEFRVTTPADKRIRGTFGLFYDNNKLFDNTDWSYLQEAAGFINRRAPNPSVNANDTSIRPVKVGFFNDIQRKDKQFAAYGEASFDIVPEKLILTGGLRYYNEKASINGSSNGSFGGARGVYNPATGTYSPSATPPAFYNVSANLNVLYADASPAKYTGVLYKANLTYRIGEGSLIYATYSDGFRPGGFNRRPCRVPSAICPTNADFVRLGTYVPDKVQNYEIGGKFALLDRQLQLNLAAYRIDWSNVQITVFDQNISNQTFTTNLLDAQIRGIEGDLTWRATQELTLNSAFSYNDSELSKYRKNTTVLRPLGGPLALSPKFQFNARLFWEKELASGLAPFAQVGFHYVGKSISDVIDNVDIRYQASNPTLGYAPSIPVTYNGVLVRPGDVIVPIPAAQKLDSYATFSASFGVSKDEWRLELFGDNLTDERPELYKSGNDGELRTTTSRPRTIGLRFSYKI</sequence>
<protein>
    <submittedName>
        <fullName evidence="16">TonB-dependent receptor</fullName>
    </submittedName>
</protein>
<feature type="domain" description="TonB-dependent receptor plug" evidence="15">
    <location>
        <begin position="95"/>
        <end position="208"/>
    </location>
</feature>
<evidence type="ECO:0000256" key="7">
    <source>
        <dbReference type="ARBA" id="ARBA00023065"/>
    </source>
</evidence>
<dbReference type="EMBL" id="SDWJ01000001">
    <property type="protein sequence ID" value="MVZ96550.1"/>
    <property type="molecule type" value="Genomic_DNA"/>
</dbReference>
<dbReference type="SUPFAM" id="SSF56935">
    <property type="entry name" value="Porins"/>
    <property type="match status" value="1"/>
</dbReference>
<evidence type="ECO:0000256" key="5">
    <source>
        <dbReference type="ARBA" id="ARBA00022692"/>
    </source>
</evidence>
<dbReference type="Gene3D" id="2.40.170.20">
    <property type="entry name" value="TonB-dependent receptor, beta-barrel domain"/>
    <property type="match status" value="2"/>
</dbReference>
<comment type="subcellular location">
    <subcellularLocation>
        <location evidence="1 11">Cell outer membrane</location>
        <topology evidence="1 11">Multi-pass membrane protein</topology>
    </subcellularLocation>
</comment>
<organism evidence="16 17">
    <name type="scientific">Sphingorhabdus profundilacus</name>
    <dbReference type="NCBI Taxonomy" id="2509718"/>
    <lineage>
        <taxon>Bacteria</taxon>
        <taxon>Pseudomonadati</taxon>
        <taxon>Pseudomonadota</taxon>
        <taxon>Alphaproteobacteria</taxon>
        <taxon>Sphingomonadales</taxon>
        <taxon>Sphingomonadaceae</taxon>
        <taxon>Sphingorhabdus</taxon>
    </lineage>
</organism>
<evidence type="ECO:0000256" key="3">
    <source>
        <dbReference type="ARBA" id="ARBA00022452"/>
    </source>
</evidence>
<dbReference type="InterPro" id="IPR036942">
    <property type="entry name" value="Beta-barrel_TonB_sf"/>
</dbReference>
<dbReference type="GO" id="GO:0009279">
    <property type="term" value="C:cell outer membrane"/>
    <property type="evidence" value="ECO:0007669"/>
    <property type="project" value="UniProtKB-SubCell"/>
</dbReference>
<dbReference type="Pfam" id="PF07715">
    <property type="entry name" value="Plug"/>
    <property type="match status" value="1"/>
</dbReference>
<evidence type="ECO:0000256" key="2">
    <source>
        <dbReference type="ARBA" id="ARBA00022448"/>
    </source>
</evidence>
<keyword evidence="9 11" id="KW-0472">Membrane</keyword>
<dbReference type="PANTHER" id="PTHR32552:SF81">
    <property type="entry name" value="TONB-DEPENDENT OUTER MEMBRANE RECEPTOR"/>
    <property type="match status" value="1"/>
</dbReference>
<keyword evidence="10 11" id="KW-0998">Cell outer membrane</keyword>
<dbReference type="InterPro" id="IPR000531">
    <property type="entry name" value="Beta-barrel_TonB"/>
</dbReference>
<name>A0A6I4LWR1_9SPHN</name>
<evidence type="ECO:0000256" key="8">
    <source>
        <dbReference type="ARBA" id="ARBA00023077"/>
    </source>
</evidence>
<feature type="transmembrane region" description="Helical" evidence="13">
    <location>
        <begin position="48"/>
        <end position="69"/>
    </location>
</feature>
<evidence type="ECO:0000313" key="17">
    <source>
        <dbReference type="Proteomes" id="UP000471147"/>
    </source>
</evidence>
<evidence type="ECO:0000256" key="12">
    <source>
        <dbReference type="RuleBase" id="RU003357"/>
    </source>
</evidence>
<keyword evidence="4" id="KW-0410">Iron transport</keyword>
<evidence type="ECO:0000256" key="1">
    <source>
        <dbReference type="ARBA" id="ARBA00004571"/>
    </source>
</evidence>
<comment type="caution">
    <text evidence="16">The sequence shown here is derived from an EMBL/GenBank/DDBJ whole genome shotgun (WGS) entry which is preliminary data.</text>
</comment>
<keyword evidence="8 12" id="KW-0798">TonB box</keyword>
<dbReference type="Proteomes" id="UP000471147">
    <property type="component" value="Unassembled WGS sequence"/>
</dbReference>
<keyword evidence="6" id="KW-0408">Iron</keyword>
<evidence type="ECO:0000256" key="11">
    <source>
        <dbReference type="PROSITE-ProRule" id="PRU01360"/>
    </source>
</evidence>
<evidence type="ECO:0000256" key="9">
    <source>
        <dbReference type="ARBA" id="ARBA00023136"/>
    </source>
</evidence>
<accession>A0A6I4LWR1</accession>
<evidence type="ECO:0000313" key="16">
    <source>
        <dbReference type="EMBL" id="MVZ96550.1"/>
    </source>
</evidence>
<keyword evidence="2 11" id="KW-0813">Transport</keyword>
<keyword evidence="13" id="KW-1133">Transmembrane helix</keyword>
<proteinExistence type="inferred from homology"/>
<comment type="similarity">
    <text evidence="11 12">Belongs to the TonB-dependent receptor family.</text>
</comment>
<dbReference type="AlphaFoldDB" id="A0A6I4LWR1"/>
<evidence type="ECO:0000259" key="14">
    <source>
        <dbReference type="Pfam" id="PF00593"/>
    </source>
</evidence>
<feature type="domain" description="TonB-dependent receptor-like beta-barrel" evidence="14">
    <location>
        <begin position="449"/>
        <end position="908"/>
    </location>
</feature>
<keyword evidence="16" id="KW-0675">Receptor</keyword>
<reference evidence="16 17" key="1">
    <citation type="submission" date="2019-01" db="EMBL/GenBank/DDBJ databases">
        <title>Sphingorhabdus lacus sp.nov., isolated from an oligotrophic freshwater lake.</title>
        <authorList>
            <person name="Park M."/>
        </authorList>
    </citation>
    <scope>NUCLEOTIDE SEQUENCE [LARGE SCALE GENOMIC DNA]</scope>
    <source>
        <strain evidence="16 17">IMCC26285</strain>
    </source>
</reference>